<dbReference type="Pfam" id="PF00550">
    <property type="entry name" value="PP-binding"/>
    <property type="match status" value="1"/>
</dbReference>
<dbReference type="PROSITE" id="PS50075">
    <property type="entry name" value="CARRIER"/>
    <property type="match status" value="1"/>
</dbReference>
<evidence type="ECO:0000259" key="3">
    <source>
        <dbReference type="PROSITE" id="PS50075"/>
    </source>
</evidence>
<dbReference type="RefSeq" id="WP_203941189.1">
    <property type="nucleotide sequence ID" value="NZ_BAAAGJ010000014.1"/>
</dbReference>
<dbReference type="GO" id="GO:0031177">
    <property type="term" value="F:phosphopantetheine binding"/>
    <property type="evidence" value="ECO:0007669"/>
    <property type="project" value="InterPro"/>
</dbReference>
<dbReference type="InterPro" id="IPR020806">
    <property type="entry name" value="PKS_PP-bd"/>
</dbReference>
<accession>A0A8J3YDN5</accession>
<sequence>MNTHTAVAGVLATVSGVDADKLGPEVALESIGLDSLALLEVALAVQKDLGVAVDDGDVAGARTVGDLVALVDDARARVA</sequence>
<dbReference type="EMBL" id="BOOY01000037">
    <property type="protein sequence ID" value="GIJ05994.1"/>
    <property type="molecule type" value="Genomic_DNA"/>
</dbReference>
<dbReference type="Proteomes" id="UP000652013">
    <property type="component" value="Unassembled WGS sequence"/>
</dbReference>
<keyword evidence="2" id="KW-0597">Phosphoprotein</keyword>
<dbReference type="SUPFAM" id="SSF47336">
    <property type="entry name" value="ACP-like"/>
    <property type="match status" value="1"/>
</dbReference>
<reference evidence="4" key="1">
    <citation type="submission" date="2021-01" db="EMBL/GenBank/DDBJ databases">
        <title>Whole genome shotgun sequence of Spirilliplanes yamanashiensis NBRC 15828.</title>
        <authorList>
            <person name="Komaki H."/>
            <person name="Tamura T."/>
        </authorList>
    </citation>
    <scope>NUCLEOTIDE SEQUENCE</scope>
    <source>
        <strain evidence="4">NBRC 15828</strain>
    </source>
</reference>
<evidence type="ECO:0000256" key="1">
    <source>
        <dbReference type="ARBA" id="ARBA00022450"/>
    </source>
</evidence>
<evidence type="ECO:0000313" key="5">
    <source>
        <dbReference type="Proteomes" id="UP000652013"/>
    </source>
</evidence>
<evidence type="ECO:0000256" key="2">
    <source>
        <dbReference type="ARBA" id="ARBA00022553"/>
    </source>
</evidence>
<keyword evidence="5" id="KW-1185">Reference proteome</keyword>
<evidence type="ECO:0000313" key="4">
    <source>
        <dbReference type="EMBL" id="GIJ05994.1"/>
    </source>
</evidence>
<dbReference type="InterPro" id="IPR009081">
    <property type="entry name" value="PP-bd_ACP"/>
</dbReference>
<name>A0A8J3YDN5_9ACTN</name>
<gene>
    <name evidence="4" type="ORF">Sya03_53460</name>
</gene>
<proteinExistence type="predicted"/>
<feature type="domain" description="Carrier" evidence="3">
    <location>
        <begin position="1"/>
        <end position="75"/>
    </location>
</feature>
<dbReference type="Gene3D" id="1.10.1200.10">
    <property type="entry name" value="ACP-like"/>
    <property type="match status" value="1"/>
</dbReference>
<dbReference type="AlphaFoldDB" id="A0A8J3YDN5"/>
<dbReference type="InterPro" id="IPR036736">
    <property type="entry name" value="ACP-like_sf"/>
</dbReference>
<protein>
    <recommendedName>
        <fullName evidence="3">Carrier domain-containing protein</fullName>
    </recommendedName>
</protein>
<comment type="caution">
    <text evidence="4">The sequence shown here is derived from an EMBL/GenBank/DDBJ whole genome shotgun (WGS) entry which is preliminary data.</text>
</comment>
<keyword evidence="1" id="KW-0596">Phosphopantetheine</keyword>
<dbReference type="SMART" id="SM00823">
    <property type="entry name" value="PKS_PP"/>
    <property type="match status" value="1"/>
</dbReference>
<organism evidence="4 5">
    <name type="scientific">Spirilliplanes yamanashiensis</name>
    <dbReference type="NCBI Taxonomy" id="42233"/>
    <lineage>
        <taxon>Bacteria</taxon>
        <taxon>Bacillati</taxon>
        <taxon>Actinomycetota</taxon>
        <taxon>Actinomycetes</taxon>
        <taxon>Micromonosporales</taxon>
        <taxon>Micromonosporaceae</taxon>
        <taxon>Spirilliplanes</taxon>
    </lineage>
</organism>